<accession>A0A9D4V970</accession>
<feature type="region of interest" description="Disordered" evidence="1">
    <location>
        <begin position="49"/>
        <end position="90"/>
    </location>
</feature>
<evidence type="ECO:0000313" key="3">
    <source>
        <dbReference type="EMBL" id="KAI5082185.1"/>
    </source>
</evidence>
<reference evidence="3" key="1">
    <citation type="submission" date="2021-01" db="EMBL/GenBank/DDBJ databases">
        <title>Adiantum capillus-veneris genome.</title>
        <authorList>
            <person name="Fang Y."/>
            <person name="Liao Q."/>
        </authorList>
    </citation>
    <scope>NUCLEOTIDE SEQUENCE</scope>
    <source>
        <strain evidence="3">H3</strain>
        <tissue evidence="3">Leaf</tissue>
    </source>
</reference>
<proteinExistence type="predicted"/>
<feature type="compositionally biased region" description="Low complexity" evidence="1">
    <location>
        <begin position="52"/>
        <end position="70"/>
    </location>
</feature>
<dbReference type="OrthoDB" id="2013891at2759"/>
<evidence type="ECO:0000256" key="2">
    <source>
        <dbReference type="SAM" id="Phobius"/>
    </source>
</evidence>
<name>A0A9D4V970_ADICA</name>
<gene>
    <name evidence="3" type="ORF">GOP47_0001928</name>
</gene>
<dbReference type="PANTHER" id="PTHR36042:SF1">
    <property type="entry name" value="OS05G0490900 PROTEIN"/>
    <property type="match status" value="1"/>
</dbReference>
<keyword evidence="4" id="KW-1185">Reference proteome</keyword>
<feature type="compositionally biased region" description="Polar residues" evidence="1">
    <location>
        <begin position="71"/>
        <end position="80"/>
    </location>
</feature>
<feature type="transmembrane region" description="Helical" evidence="2">
    <location>
        <begin position="102"/>
        <end position="124"/>
    </location>
</feature>
<dbReference type="PANTHER" id="PTHR36042">
    <property type="entry name" value="OS05G0490900 PROTEIN"/>
    <property type="match status" value="1"/>
</dbReference>
<feature type="transmembrane region" description="Helical" evidence="2">
    <location>
        <begin position="139"/>
        <end position="160"/>
    </location>
</feature>
<dbReference type="AlphaFoldDB" id="A0A9D4V970"/>
<dbReference type="EMBL" id="JABFUD020000003">
    <property type="protein sequence ID" value="KAI5082185.1"/>
    <property type="molecule type" value="Genomic_DNA"/>
</dbReference>
<organism evidence="3 4">
    <name type="scientific">Adiantum capillus-veneris</name>
    <name type="common">Maidenhair fern</name>
    <dbReference type="NCBI Taxonomy" id="13818"/>
    <lineage>
        <taxon>Eukaryota</taxon>
        <taxon>Viridiplantae</taxon>
        <taxon>Streptophyta</taxon>
        <taxon>Embryophyta</taxon>
        <taxon>Tracheophyta</taxon>
        <taxon>Polypodiopsida</taxon>
        <taxon>Polypodiidae</taxon>
        <taxon>Polypodiales</taxon>
        <taxon>Pteridineae</taxon>
        <taxon>Pteridaceae</taxon>
        <taxon>Vittarioideae</taxon>
        <taxon>Adiantum</taxon>
    </lineage>
</organism>
<keyword evidence="2" id="KW-0472">Membrane</keyword>
<keyword evidence="2" id="KW-1133">Transmembrane helix</keyword>
<comment type="caution">
    <text evidence="3">The sequence shown here is derived from an EMBL/GenBank/DDBJ whole genome shotgun (WGS) entry which is preliminary data.</text>
</comment>
<evidence type="ECO:0000313" key="4">
    <source>
        <dbReference type="Proteomes" id="UP000886520"/>
    </source>
</evidence>
<sequence length="181" mass="19829">MSTSQHPLVLVAEAGGAEICRRQLPYSNSIRIYTLLGPHRRALKCLTRAQRSEPSPSQTSPPQEPDTQSSNVPSWAQPGSSEPPPWERKQAAPDQAAFEVPFYAYLLASVVVAIAAVGSIFEYFNKKAVFGVILPDSPFYAPILGFFVFGGFPAAAFLWLKSIELANKAARDQDREDGFLD</sequence>
<evidence type="ECO:0000256" key="1">
    <source>
        <dbReference type="SAM" id="MobiDB-lite"/>
    </source>
</evidence>
<keyword evidence="2" id="KW-0812">Transmembrane</keyword>
<protein>
    <submittedName>
        <fullName evidence="3">Uncharacterized protein</fullName>
    </submittedName>
</protein>
<dbReference type="Proteomes" id="UP000886520">
    <property type="component" value="Chromosome 2"/>
</dbReference>